<evidence type="ECO:0000256" key="2">
    <source>
        <dbReference type="ARBA" id="ARBA00023002"/>
    </source>
</evidence>
<accession>A0A1M5NM77</accession>
<dbReference type="InterPro" id="IPR036291">
    <property type="entry name" value="NAD(P)-bd_dom_sf"/>
</dbReference>
<keyword evidence="2 4" id="KW-0560">Oxidoreductase</keyword>
<dbReference type="OrthoDB" id="9793626at2"/>
<dbReference type="PANTHER" id="PTHR42789">
    <property type="entry name" value="D-ISOMER SPECIFIC 2-HYDROXYACID DEHYDROGENASE FAMILY PROTEIN (AFU_ORTHOLOGUE AFUA_6G10090)"/>
    <property type="match status" value="1"/>
</dbReference>
<evidence type="ECO:0000313" key="7">
    <source>
        <dbReference type="EMBL" id="SHG90612.1"/>
    </source>
</evidence>
<evidence type="ECO:0000259" key="5">
    <source>
        <dbReference type="Pfam" id="PF00389"/>
    </source>
</evidence>
<dbReference type="FunFam" id="3.40.50.720:FF:000203">
    <property type="entry name" value="D-3-phosphoglycerate dehydrogenase (SerA)"/>
    <property type="match status" value="1"/>
</dbReference>
<evidence type="ECO:0000313" key="8">
    <source>
        <dbReference type="Proteomes" id="UP000190675"/>
    </source>
</evidence>
<dbReference type="InterPro" id="IPR029753">
    <property type="entry name" value="D-isomer_DH_CS"/>
</dbReference>
<dbReference type="GO" id="GO:0016616">
    <property type="term" value="F:oxidoreductase activity, acting on the CH-OH group of donors, NAD or NADP as acceptor"/>
    <property type="evidence" value="ECO:0007669"/>
    <property type="project" value="InterPro"/>
</dbReference>
<gene>
    <name evidence="7" type="ORF">SAMN05444169_4739</name>
</gene>
<dbReference type="Proteomes" id="UP000190675">
    <property type="component" value="Chromosome I"/>
</dbReference>
<dbReference type="EMBL" id="LT670818">
    <property type="protein sequence ID" value="SHG90612.1"/>
    <property type="molecule type" value="Genomic_DNA"/>
</dbReference>
<dbReference type="Pfam" id="PF02826">
    <property type="entry name" value="2-Hacid_dh_C"/>
    <property type="match status" value="1"/>
</dbReference>
<dbReference type="SUPFAM" id="SSF51735">
    <property type="entry name" value="NAD(P)-binding Rossmann-fold domains"/>
    <property type="match status" value="1"/>
</dbReference>
<dbReference type="Pfam" id="PF00389">
    <property type="entry name" value="2-Hacid_dh"/>
    <property type="match status" value="1"/>
</dbReference>
<dbReference type="PROSITE" id="PS00671">
    <property type="entry name" value="D_2_HYDROXYACID_DH_3"/>
    <property type="match status" value="1"/>
</dbReference>
<evidence type="ECO:0000256" key="1">
    <source>
        <dbReference type="ARBA" id="ARBA00005854"/>
    </source>
</evidence>
<dbReference type="InterPro" id="IPR043322">
    <property type="entry name" value="CtBP"/>
</dbReference>
<dbReference type="GO" id="GO:0003714">
    <property type="term" value="F:transcription corepressor activity"/>
    <property type="evidence" value="ECO:0007669"/>
    <property type="project" value="InterPro"/>
</dbReference>
<sequence>MKTVLVTDHVFPNLDPENAVLKDIGTLREAGSINDAELLKLARDADAVLNCYRPLSVGIVEAMKNCRIIARYGIGVDTIPLEVATSRGIQITNVPDYCIEEVADHGLALILAFTRGIIRGLDQTRGGGWNVKSLRPLHRQRGQILGLVGFGRIARALAHRARALGYEIIVSDPFVSDETVRHGGARAVDLDTLFKESDVVSLHAPLTPKTRHMVNAERLATMRPGAVLVNTSRGGLVDYEAVVAALRDGTLGGAGLDVLETEPPGANSTAISNVPNLVVTPHLGFYSEQALVELQRKAAEQVRAVLEGRTPDYPVNTI</sequence>
<evidence type="ECO:0000259" key="6">
    <source>
        <dbReference type="Pfam" id="PF02826"/>
    </source>
</evidence>
<keyword evidence="3" id="KW-0520">NAD</keyword>
<name>A0A1M5NM77_9BRAD</name>
<reference evidence="7 8" key="1">
    <citation type="submission" date="2016-11" db="EMBL/GenBank/DDBJ databases">
        <authorList>
            <person name="Jaros S."/>
            <person name="Januszkiewicz K."/>
            <person name="Wedrychowicz H."/>
        </authorList>
    </citation>
    <scope>NUCLEOTIDE SEQUENCE [LARGE SCALE GENOMIC DNA]</scope>
    <source>
        <strain evidence="7 8">GAS242</strain>
    </source>
</reference>
<dbReference type="PROSITE" id="PS00670">
    <property type="entry name" value="D_2_HYDROXYACID_DH_2"/>
    <property type="match status" value="1"/>
</dbReference>
<dbReference type="CDD" id="cd05299">
    <property type="entry name" value="CtBP_dh"/>
    <property type="match status" value="1"/>
</dbReference>
<dbReference type="SUPFAM" id="SSF52283">
    <property type="entry name" value="Formate/glycerate dehydrogenase catalytic domain-like"/>
    <property type="match status" value="1"/>
</dbReference>
<dbReference type="AlphaFoldDB" id="A0A1M5NM77"/>
<dbReference type="Gene3D" id="3.40.50.720">
    <property type="entry name" value="NAD(P)-binding Rossmann-like Domain"/>
    <property type="match status" value="2"/>
</dbReference>
<feature type="domain" description="D-isomer specific 2-hydroxyacid dehydrogenase catalytic" evidence="5">
    <location>
        <begin position="16"/>
        <end position="316"/>
    </location>
</feature>
<dbReference type="InterPro" id="IPR006139">
    <property type="entry name" value="D-isomer_2_OHA_DH_cat_dom"/>
</dbReference>
<dbReference type="GO" id="GO:0051287">
    <property type="term" value="F:NAD binding"/>
    <property type="evidence" value="ECO:0007669"/>
    <property type="project" value="InterPro"/>
</dbReference>
<dbReference type="InterPro" id="IPR006140">
    <property type="entry name" value="D-isomer_DH_NAD-bd"/>
</dbReference>
<dbReference type="InterPro" id="IPR050857">
    <property type="entry name" value="D-2-hydroxyacid_DH"/>
</dbReference>
<evidence type="ECO:0000256" key="3">
    <source>
        <dbReference type="ARBA" id="ARBA00023027"/>
    </source>
</evidence>
<evidence type="ECO:0000256" key="4">
    <source>
        <dbReference type="RuleBase" id="RU003719"/>
    </source>
</evidence>
<feature type="domain" description="D-isomer specific 2-hydroxyacid dehydrogenase NAD-binding" evidence="6">
    <location>
        <begin position="107"/>
        <end position="284"/>
    </location>
</feature>
<proteinExistence type="inferred from homology"/>
<organism evidence="7 8">
    <name type="scientific">Bradyrhizobium erythrophlei</name>
    <dbReference type="NCBI Taxonomy" id="1437360"/>
    <lineage>
        <taxon>Bacteria</taxon>
        <taxon>Pseudomonadati</taxon>
        <taxon>Pseudomonadota</taxon>
        <taxon>Alphaproteobacteria</taxon>
        <taxon>Hyphomicrobiales</taxon>
        <taxon>Nitrobacteraceae</taxon>
        <taxon>Bradyrhizobium</taxon>
    </lineage>
</organism>
<comment type="similarity">
    <text evidence="1 4">Belongs to the D-isomer specific 2-hydroxyacid dehydrogenase family.</text>
</comment>
<dbReference type="RefSeq" id="WP_079568031.1">
    <property type="nucleotide sequence ID" value="NZ_LT670818.1"/>
</dbReference>
<dbReference type="PANTHER" id="PTHR42789:SF1">
    <property type="entry name" value="D-ISOMER SPECIFIC 2-HYDROXYACID DEHYDROGENASE FAMILY PROTEIN (AFU_ORTHOLOGUE AFUA_6G10090)"/>
    <property type="match status" value="1"/>
</dbReference>
<protein>
    <submittedName>
        <fullName evidence="7">D-3-phosphoglycerate dehydrogenase</fullName>
    </submittedName>
</protein>